<evidence type="ECO:0000313" key="5">
    <source>
        <dbReference type="EMBL" id="SEQ41653.1"/>
    </source>
</evidence>
<dbReference type="Pfam" id="PF06719">
    <property type="entry name" value="AraC_N"/>
    <property type="match status" value="1"/>
</dbReference>
<protein>
    <submittedName>
        <fullName evidence="5">Transcriptional regulator, AraC family</fullName>
    </submittedName>
</protein>
<dbReference type="Gene3D" id="1.10.10.60">
    <property type="entry name" value="Homeodomain-like"/>
    <property type="match status" value="2"/>
</dbReference>
<dbReference type="GO" id="GO:0003700">
    <property type="term" value="F:DNA-binding transcription factor activity"/>
    <property type="evidence" value="ECO:0007669"/>
    <property type="project" value="InterPro"/>
</dbReference>
<gene>
    <name evidence="5" type="ORF">SAMN05444359_109110</name>
</gene>
<evidence type="ECO:0000256" key="3">
    <source>
        <dbReference type="ARBA" id="ARBA00023163"/>
    </source>
</evidence>
<dbReference type="InParanoid" id="A0A1H9FVT3"/>
<dbReference type="InterPro" id="IPR018062">
    <property type="entry name" value="HTH_AraC-typ_CS"/>
</dbReference>
<keyword evidence="6" id="KW-1185">Reference proteome</keyword>
<keyword evidence="2" id="KW-0238">DNA-binding</keyword>
<dbReference type="InterPro" id="IPR018060">
    <property type="entry name" value="HTH_AraC"/>
</dbReference>
<sequence length="301" mass="34334">MLQLVSENLRTRNLHTLVENRTTFTLDSAALNLFETHQQAEAVHLRFDAPVLASMIKGRKVMHLRQRPGFNFLPGESIMLPKNELMVIDFPDAQEGRPTKCFALEIDPHLISKVIEGMNERRPRSDGFNWGQADQNLHFTNDPGITQLIQRMVYLCAEDHPAKDIFFDMSLKELLIRLLEIESRQNHLLDPQGLATSQPITAAVSYILGHLDERLTIGSLSKMVYMSKSSFFRAFRNEMGISPVDFINSERIKMAVSLLKRSELSIRQVAMRCGFNSASYFTRMFKKHYGVSPAGFQEKAS</sequence>
<organism evidence="5 6">
    <name type="scientific">Neolewinella agarilytica</name>
    <dbReference type="NCBI Taxonomy" id="478744"/>
    <lineage>
        <taxon>Bacteria</taxon>
        <taxon>Pseudomonadati</taxon>
        <taxon>Bacteroidota</taxon>
        <taxon>Saprospiria</taxon>
        <taxon>Saprospirales</taxon>
        <taxon>Lewinellaceae</taxon>
        <taxon>Neolewinella</taxon>
    </lineage>
</organism>
<dbReference type="InterPro" id="IPR009594">
    <property type="entry name" value="Tscrpt_reg_HTH_AraC_N"/>
</dbReference>
<dbReference type="InterPro" id="IPR009057">
    <property type="entry name" value="Homeodomain-like_sf"/>
</dbReference>
<dbReference type="GO" id="GO:0043565">
    <property type="term" value="F:sequence-specific DNA binding"/>
    <property type="evidence" value="ECO:0007669"/>
    <property type="project" value="InterPro"/>
</dbReference>
<evidence type="ECO:0000259" key="4">
    <source>
        <dbReference type="PROSITE" id="PS01124"/>
    </source>
</evidence>
<reference evidence="6" key="1">
    <citation type="submission" date="2016-10" db="EMBL/GenBank/DDBJ databases">
        <authorList>
            <person name="Varghese N."/>
            <person name="Submissions S."/>
        </authorList>
    </citation>
    <scope>NUCLEOTIDE SEQUENCE [LARGE SCALE GENOMIC DNA]</scope>
    <source>
        <strain evidence="6">DSM 24740</strain>
    </source>
</reference>
<evidence type="ECO:0000256" key="2">
    <source>
        <dbReference type="ARBA" id="ARBA00023125"/>
    </source>
</evidence>
<dbReference type="SMART" id="SM00342">
    <property type="entry name" value="HTH_ARAC"/>
    <property type="match status" value="1"/>
</dbReference>
<dbReference type="InterPro" id="IPR020449">
    <property type="entry name" value="Tscrpt_reg_AraC-type_HTH"/>
</dbReference>
<accession>A0A1H9FVT3</accession>
<evidence type="ECO:0000313" key="6">
    <source>
        <dbReference type="Proteomes" id="UP000199021"/>
    </source>
</evidence>
<name>A0A1H9FVT3_9BACT</name>
<dbReference type="EMBL" id="FOFB01000009">
    <property type="protein sequence ID" value="SEQ41653.1"/>
    <property type="molecule type" value="Genomic_DNA"/>
</dbReference>
<proteinExistence type="predicted"/>
<keyword evidence="3" id="KW-0804">Transcription</keyword>
<dbReference type="SUPFAM" id="SSF46689">
    <property type="entry name" value="Homeodomain-like"/>
    <property type="match status" value="2"/>
</dbReference>
<dbReference type="AlphaFoldDB" id="A0A1H9FVT3"/>
<dbReference type="PROSITE" id="PS01124">
    <property type="entry name" value="HTH_ARAC_FAMILY_2"/>
    <property type="match status" value="1"/>
</dbReference>
<feature type="domain" description="HTH araC/xylS-type" evidence="4">
    <location>
        <begin position="201"/>
        <end position="299"/>
    </location>
</feature>
<dbReference type="PRINTS" id="PR00032">
    <property type="entry name" value="HTHARAC"/>
</dbReference>
<dbReference type="RefSeq" id="WP_090167899.1">
    <property type="nucleotide sequence ID" value="NZ_FOFB01000009.1"/>
</dbReference>
<dbReference type="PROSITE" id="PS00041">
    <property type="entry name" value="HTH_ARAC_FAMILY_1"/>
    <property type="match status" value="1"/>
</dbReference>
<dbReference type="OrthoDB" id="9779074at2"/>
<dbReference type="Pfam" id="PF12833">
    <property type="entry name" value="HTH_18"/>
    <property type="match status" value="1"/>
</dbReference>
<dbReference type="STRING" id="478744.SAMN05444359_109110"/>
<dbReference type="PANTHER" id="PTHR43280">
    <property type="entry name" value="ARAC-FAMILY TRANSCRIPTIONAL REGULATOR"/>
    <property type="match status" value="1"/>
</dbReference>
<evidence type="ECO:0000256" key="1">
    <source>
        <dbReference type="ARBA" id="ARBA00023015"/>
    </source>
</evidence>
<keyword evidence="1" id="KW-0805">Transcription regulation</keyword>
<dbReference type="PANTHER" id="PTHR43280:SF2">
    <property type="entry name" value="HTH-TYPE TRANSCRIPTIONAL REGULATOR EXSA"/>
    <property type="match status" value="1"/>
</dbReference>
<dbReference type="Proteomes" id="UP000199021">
    <property type="component" value="Unassembled WGS sequence"/>
</dbReference>